<evidence type="ECO:0000313" key="1">
    <source>
        <dbReference type="EMBL" id="MBJ7597548.1"/>
    </source>
</evidence>
<evidence type="ECO:0000313" key="2">
    <source>
        <dbReference type="Proteomes" id="UP000612893"/>
    </source>
</evidence>
<protein>
    <submittedName>
        <fullName evidence="1">Uncharacterized protein</fullName>
    </submittedName>
</protein>
<dbReference type="RefSeq" id="WP_338199863.1">
    <property type="nucleotide sequence ID" value="NZ_JAEKNR010000067.1"/>
</dbReference>
<proteinExistence type="predicted"/>
<keyword evidence="2" id="KW-1185">Reference proteome</keyword>
<dbReference type="Proteomes" id="UP000612893">
    <property type="component" value="Unassembled WGS sequence"/>
</dbReference>
<organism evidence="1 2">
    <name type="scientific">Candidatus Nephthysia bennettiae</name>
    <dbReference type="NCBI Taxonomy" id="3127016"/>
    <lineage>
        <taxon>Bacteria</taxon>
        <taxon>Bacillati</taxon>
        <taxon>Candidatus Dormiibacterota</taxon>
        <taxon>Candidatus Dormibacteria</taxon>
        <taxon>Candidatus Dormibacterales</taxon>
        <taxon>Candidatus Dormibacteraceae</taxon>
        <taxon>Candidatus Nephthysia</taxon>
    </lineage>
</organism>
<gene>
    <name evidence="1" type="ORF">JF922_05620</name>
</gene>
<sequence length="78" mass="7788">MASDSGPLAALLSAPSGTQVEWVNGAGLRTLKVLNGAVVTVAREPASGHFPGHGAPPGAALAFIQLRNGSQQTELAAK</sequence>
<reference evidence="1" key="1">
    <citation type="submission" date="2020-10" db="EMBL/GenBank/DDBJ databases">
        <title>Ca. Dormibacterota MAGs.</title>
        <authorList>
            <person name="Montgomery K."/>
        </authorList>
    </citation>
    <scope>NUCLEOTIDE SEQUENCE [LARGE SCALE GENOMIC DNA]</scope>
    <source>
        <strain evidence="1">SC8812_S17_10</strain>
    </source>
</reference>
<accession>A0A934K8D6</accession>
<dbReference type="EMBL" id="JAEKNR010000067">
    <property type="protein sequence ID" value="MBJ7597548.1"/>
    <property type="molecule type" value="Genomic_DNA"/>
</dbReference>
<comment type="caution">
    <text evidence="1">The sequence shown here is derived from an EMBL/GenBank/DDBJ whole genome shotgun (WGS) entry which is preliminary data.</text>
</comment>
<name>A0A934K8D6_9BACT</name>
<dbReference type="AlphaFoldDB" id="A0A934K8D6"/>